<dbReference type="SUPFAM" id="SSF53474">
    <property type="entry name" value="alpha/beta-Hydrolases"/>
    <property type="match status" value="1"/>
</dbReference>
<dbReference type="AlphaFoldDB" id="A0A061QJR5"/>
<organism evidence="1">
    <name type="scientific">Tetraselmis sp. GSL018</name>
    <dbReference type="NCBI Taxonomy" id="582737"/>
    <lineage>
        <taxon>Eukaryota</taxon>
        <taxon>Viridiplantae</taxon>
        <taxon>Chlorophyta</taxon>
        <taxon>core chlorophytes</taxon>
        <taxon>Chlorodendrophyceae</taxon>
        <taxon>Chlorodendrales</taxon>
        <taxon>Chlorodendraceae</taxon>
        <taxon>Tetraselmis</taxon>
    </lineage>
</organism>
<name>A0A061QJR5_9CHLO</name>
<gene>
    <name evidence="2" type="ORF">TSPGSL018_20945</name>
    <name evidence="1" type="ORF">TSPGSL018_30207</name>
</gene>
<feature type="non-terminal residue" evidence="1">
    <location>
        <position position="1"/>
    </location>
</feature>
<dbReference type="EMBL" id="GBEZ01023571">
    <property type="protein sequence ID" value="JAC63326.1"/>
    <property type="molecule type" value="Transcribed_RNA"/>
</dbReference>
<dbReference type="Gene3D" id="3.40.50.1820">
    <property type="entry name" value="alpha/beta hydrolase"/>
    <property type="match status" value="1"/>
</dbReference>
<dbReference type="EMBL" id="GBEZ01027349">
    <property type="protein sequence ID" value="JAC59953.1"/>
    <property type="molecule type" value="Transcribed_RNA"/>
</dbReference>
<evidence type="ECO:0000313" key="2">
    <source>
        <dbReference type="EMBL" id="JAC63326.1"/>
    </source>
</evidence>
<protein>
    <submittedName>
        <fullName evidence="1">Uncharacterized protein</fullName>
    </submittedName>
</protein>
<proteinExistence type="predicted"/>
<evidence type="ECO:0000313" key="1">
    <source>
        <dbReference type="EMBL" id="JAC59953.1"/>
    </source>
</evidence>
<reference evidence="1" key="1">
    <citation type="submission" date="2014-05" db="EMBL/GenBank/DDBJ databases">
        <title>The transcriptome of the halophilic microalga Tetraselmis sp. GSL018 isolated from the Great Salt Lake, Utah.</title>
        <authorList>
            <person name="Jinkerson R.E."/>
            <person name="D'Adamo S."/>
            <person name="Posewitz M.C."/>
        </authorList>
    </citation>
    <scope>NUCLEOTIDE SEQUENCE</scope>
    <source>
        <strain evidence="1">GSL018</strain>
    </source>
</reference>
<accession>A0A061QJR5</accession>
<dbReference type="InterPro" id="IPR029058">
    <property type="entry name" value="AB_hydrolase_fold"/>
</dbReference>
<sequence length="515" mass="55570">RTLLWNPHMTCRTPVSEVWTSDSSTLKLGFECESLSQRSKPALAESTSADLLNESSGDCSKLLCRCSNLCTSARLAVAESVLPTHYELAVASYFAGVKSVRRRQSAVPFGIPLSEICAVEDRVTGLRAVLFKGPERPLPPCACGDPACAHHDGAPSRVACAVLAFRGTRATHRGNLAADLGILRHNARRAELRIAEEARCVVEGFASQLAAGPRGVHYVWVATGHSLGGFLATTVAIRMPLIAQCVAFESPGCPKLYRELAAKRAGERFWRGCITNYLTLPNPINMSHPHVGRVVRIVLGDLLDANGGGHLIKCVAGSLFRWVNWLCLLVAAFLACEVLLGLSLSSAVVRLCALLEAMQSWLLAPAWGVRLAPHLCLAGLGEAATLMHVASAASLSFKGTTALLATRLGANLPFQLAAHKLSNILRAFDPGTGLPKLAVEMASWPHAACFKRSVTRDLRIYLWESFFPTPVTESVRHIFNRRGLVNNRVARLPGYIELQEPEEGEGADPGASRRP</sequence>